<organism evidence="1 2">
    <name type="scientific">Paractinoplanes ferrugineus</name>
    <dbReference type="NCBI Taxonomy" id="113564"/>
    <lineage>
        <taxon>Bacteria</taxon>
        <taxon>Bacillati</taxon>
        <taxon>Actinomycetota</taxon>
        <taxon>Actinomycetes</taxon>
        <taxon>Micromonosporales</taxon>
        <taxon>Micromonosporaceae</taxon>
        <taxon>Paractinoplanes</taxon>
    </lineage>
</organism>
<dbReference type="AlphaFoldDB" id="A0A919MEF0"/>
<keyword evidence="2" id="KW-1185">Reference proteome</keyword>
<dbReference type="RefSeq" id="WP_203823121.1">
    <property type="nucleotide sequence ID" value="NZ_BAAABP010000005.1"/>
</dbReference>
<accession>A0A919MEF0</accession>
<proteinExistence type="predicted"/>
<evidence type="ECO:0000313" key="2">
    <source>
        <dbReference type="Proteomes" id="UP000598174"/>
    </source>
</evidence>
<protein>
    <submittedName>
        <fullName evidence="1">Uncharacterized protein</fullName>
    </submittedName>
</protein>
<dbReference type="Proteomes" id="UP000598174">
    <property type="component" value="Unassembled WGS sequence"/>
</dbReference>
<name>A0A919MEF0_9ACTN</name>
<evidence type="ECO:0000313" key="1">
    <source>
        <dbReference type="EMBL" id="GIE16801.1"/>
    </source>
</evidence>
<comment type="caution">
    <text evidence="1">The sequence shown here is derived from an EMBL/GenBank/DDBJ whole genome shotgun (WGS) entry which is preliminary data.</text>
</comment>
<sequence>MTADLDPEVLRLIRAADAGRLCCGLHSGYLLDHVEVTAFVAHQITDLVAAGLLYVPDLTDRSARPRVRVSDRGLLVLS</sequence>
<reference evidence="1" key="1">
    <citation type="submission" date="2021-01" db="EMBL/GenBank/DDBJ databases">
        <title>Whole genome shotgun sequence of Actinoplanes ferrugineus NBRC 15555.</title>
        <authorList>
            <person name="Komaki H."/>
            <person name="Tamura T."/>
        </authorList>
    </citation>
    <scope>NUCLEOTIDE SEQUENCE</scope>
    <source>
        <strain evidence="1">NBRC 15555</strain>
    </source>
</reference>
<gene>
    <name evidence="1" type="ORF">Afe05nite_86410</name>
</gene>
<dbReference type="EMBL" id="BOMM01000100">
    <property type="protein sequence ID" value="GIE16801.1"/>
    <property type="molecule type" value="Genomic_DNA"/>
</dbReference>